<dbReference type="NCBIfam" id="TIGR04183">
    <property type="entry name" value="Por_Secre_tail"/>
    <property type="match status" value="1"/>
</dbReference>
<dbReference type="InterPro" id="IPR026444">
    <property type="entry name" value="Secre_tail"/>
</dbReference>
<evidence type="ECO:0000256" key="1">
    <source>
        <dbReference type="SAM" id="SignalP"/>
    </source>
</evidence>
<dbReference type="AlphaFoldDB" id="A0A9D1IN54"/>
<reference evidence="3" key="1">
    <citation type="submission" date="2020-10" db="EMBL/GenBank/DDBJ databases">
        <authorList>
            <person name="Gilroy R."/>
        </authorList>
    </citation>
    <scope>NUCLEOTIDE SEQUENCE</scope>
    <source>
        <strain evidence="3">17073</strain>
    </source>
</reference>
<keyword evidence="1" id="KW-0732">Signal</keyword>
<dbReference type="SUPFAM" id="SSF69322">
    <property type="entry name" value="Tricorn protease domain 2"/>
    <property type="match status" value="1"/>
</dbReference>
<feature type="domain" description="Secretion system C-terminal sorting" evidence="2">
    <location>
        <begin position="457"/>
        <end position="520"/>
    </location>
</feature>
<evidence type="ECO:0000313" key="3">
    <source>
        <dbReference type="EMBL" id="HIU39661.1"/>
    </source>
</evidence>
<accession>A0A9D1IN54</accession>
<feature type="signal peptide" evidence="1">
    <location>
        <begin position="1"/>
        <end position="20"/>
    </location>
</feature>
<feature type="chain" id="PRO_5038975787" evidence="1">
    <location>
        <begin position="21"/>
        <end position="525"/>
    </location>
</feature>
<evidence type="ECO:0000259" key="2">
    <source>
        <dbReference type="Pfam" id="PF18962"/>
    </source>
</evidence>
<dbReference type="Pfam" id="PF18962">
    <property type="entry name" value="Por_Secre_tail"/>
    <property type="match status" value="1"/>
</dbReference>
<evidence type="ECO:0000313" key="4">
    <source>
        <dbReference type="Proteomes" id="UP000824076"/>
    </source>
</evidence>
<protein>
    <submittedName>
        <fullName evidence="3">T9SS type A sorting domain-containing protein</fullName>
    </submittedName>
</protein>
<dbReference type="Proteomes" id="UP000824076">
    <property type="component" value="Unassembled WGS sequence"/>
</dbReference>
<reference evidence="3" key="2">
    <citation type="journal article" date="2021" name="PeerJ">
        <title>Extensive microbial diversity within the chicken gut microbiome revealed by metagenomics and culture.</title>
        <authorList>
            <person name="Gilroy R."/>
            <person name="Ravi A."/>
            <person name="Getino M."/>
            <person name="Pursley I."/>
            <person name="Horton D.L."/>
            <person name="Alikhan N.F."/>
            <person name="Baker D."/>
            <person name="Gharbi K."/>
            <person name="Hall N."/>
            <person name="Watson M."/>
            <person name="Adriaenssens E.M."/>
            <person name="Foster-Nyarko E."/>
            <person name="Jarju S."/>
            <person name="Secka A."/>
            <person name="Antonio M."/>
            <person name="Oren A."/>
            <person name="Chaudhuri R.R."/>
            <person name="La Ragione R."/>
            <person name="Hildebrand F."/>
            <person name="Pallen M.J."/>
        </authorList>
    </citation>
    <scope>NUCLEOTIDE SEQUENCE</scope>
    <source>
        <strain evidence="3">17073</strain>
    </source>
</reference>
<organism evidence="3 4">
    <name type="scientific">Candidatus Limisoma intestinavium</name>
    <dbReference type="NCBI Taxonomy" id="2840856"/>
    <lineage>
        <taxon>Bacteria</taxon>
        <taxon>Pseudomonadati</taxon>
        <taxon>Bacteroidota</taxon>
        <taxon>Bacteroidia</taxon>
        <taxon>Bacteroidales</taxon>
        <taxon>Candidatus Limisoma</taxon>
    </lineage>
</organism>
<gene>
    <name evidence="3" type="ORF">IAD18_08360</name>
</gene>
<dbReference type="EMBL" id="DVMS01000235">
    <property type="protein sequence ID" value="HIU39661.1"/>
    <property type="molecule type" value="Genomic_DNA"/>
</dbReference>
<name>A0A9D1IN54_9BACT</name>
<comment type="caution">
    <text evidence="3">The sequence shown here is derived from an EMBL/GenBank/DDBJ whole genome shotgun (WGS) entry which is preliminary data.</text>
</comment>
<sequence length="525" mass="56199">MKKFYLLTMLLCGCMTVAQAQNRGNYAYALSATVGDTKTVFNFKSTGDASGSILFTDDAGTDLGKAVTVASVKKGDNTVTVSNADLPVGKINWKVQINNTPVSEATLIKSLSFPYASGCAIDMIPTSPYFGQLYVCNSAPADQRGFFKVDQDLNTINETAIGNNIFVNGYNTYSPKRMDMFPDGSVVACDFYDGTSGLYMLNPANDEITQMLGGTKDASGAYTSNSVVIGGSPTGVGIVKDGDFTYIYSFMEDYPAANGYTLVCYILREGERTITMRPYYDFRSQGLHADIPNGGLLGNTNVEVRAGSNGFWAAQVRNTGQNTPDVPAFIYCNTYGNVLYSAADDAATITGCDGAIAINHEENILAVAFADHVVHVYNLNWDDSGVPSLGSEICTIPTNFNVGQMTFDIANNLYIAAQETLLAYAIPNEKTKVETPAATAIENNSSVAQVAVATTKVYPSPAVNAVNIETAEEISAISVYNVAGAMVATNNDIEGNRAVIDVESLASGIYFVRINNTETVRFIKK</sequence>
<proteinExistence type="predicted"/>